<dbReference type="SMART" id="SM00333">
    <property type="entry name" value="TUDOR"/>
    <property type="match status" value="7"/>
</dbReference>
<evidence type="ECO:0000313" key="3">
    <source>
        <dbReference type="EMBL" id="CAH2245787.1"/>
    </source>
</evidence>
<dbReference type="Gene3D" id="2.40.50.90">
    <property type="match status" value="5"/>
</dbReference>
<dbReference type="InterPro" id="IPR002999">
    <property type="entry name" value="Tudor"/>
</dbReference>
<protein>
    <recommendedName>
        <fullName evidence="2">Tudor domain-containing protein</fullName>
    </recommendedName>
</protein>
<reference evidence="3" key="1">
    <citation type="submission" date="2022-03" db="EMBL/GenBank/DDBJ databases">
        <authorList>
            <person name="Alioto T."/>
            <person name="Alioto T."/>
            <person name="Gomez Garrido J."/>
        </authorList>
    </citation>
    <scope>NUCLEOTIDE SEQUENCE</scope>
</reference>
<dbReference type="PANTHER" id="PTHR22948">
    <property type="entry name" value="TUDOR DOMAIN CONTAINING PROTEIN"/>
    <property type="match status" value="1"/>
</dbReference>
<name>A0AAD1VSF0_PELCU</name>
<feature type="domain" description="Tudor" evidence="2">
    <location>
        <begin position="775"/>
        <end position="837"/>
    </location>
</feature>
<dbReference type="Pfam" id="PF00567">
    <property type="entry name" value="TUDOR"/>
    <property type="match status" value="7"/>
</dbReference>
<dbReference type="Gene3D" id="2.30.30.140">
    <property type="match status" value="7"/>
</dbReference>
<feature type="domain" description="Tudor" evidence="2">
    <location>
        <begin position="1496"/>
        <end position="1554"/>
    </location>
</feature>
<evidence type="ECO:0000259" key="2">
    <source>
        <dbReference type="PROSITE" id="PS50304"/>
    </source>
</evidence>
<evidence type="ECO:0000256" key="1">
    <source>
        <dbReference type="SAM" id="MobiDB-lite"/>
    </source>
</evidence>
<feature type="domain" description="Tudor" evidence="2">
    <location>
        <begin position="298"/>
        <end position="357"/>
    </location>
</feature>
<feature type="domain" description="Tudor" evidence="2">
    <location>
        <begin position="527"/>
        <end position="584"/>
    </location>
</feature>
<sequence>MSSRSLPSPGSAVRLRVSYVEASAELSLVRLWGSEGELSEEYRRLREHLQSAAPAYPSAPAPAGPAELCVLEVGGLWLRCQLLQPGPAPELRVFLLDLGYSCSAPAAKLRQAPAAIFRLPPQVRGYVLPNLLPQDRQSWSEPALSFLGSLQGQLVSGLVQDLILPKGIVLLEVPAVSKQLVELGLARPLPDSAFRAILERFLKPPEATVMFPANAVMPGMVMTPPPPPSAPPAWGMDFFYPQIQVGVTEPVIVTQVCDPQRIYCQLRSLSNEVQRLSESMNHYYEMQTSYMDPNVPLSFVLGQPCASRSKDGHWHRSLLQEYLPDKHLATVIHVDWGRKEIIPVTALRTLAPDYFRMPIVTFPCSLYGVSDEGTGWDPPQLFELRSLLFGRPLTAKIEFYNSYAHLYVVNLFGDDGLNVNSLFNMRAQTMHVCKTSKLVAENTPKEDESSKVEVETQETPEQHFYVPTIPTLELDTGTFYDALVEFVIDPSNFWIKTTENATQYNEIVDSITALYSKASKLEGIIAKPQKGQLCCTKFANNQYFRAEVVATHGKQVEVYFIDHGNTEIVNWYDVKKLPAQYSDMPGLAIHCSLADIYPMDKCWSSEAILAFKVAVVDKKLVIYVICKESHKYVIEVLDQSRIEERSVGKILSAAGHAKYVECEPVDHIPKLLTAMTIGKRKKFQAGDTVSLKNPVSTFEKIKEIKPAQSMGDNVENVQRSPFASLVFEPGTTIEVAVSFVESPGLFWCQNIAHISKLESLMYKIRDYCSNASCPFDGSSPGCIARSPSDGQWYRAFITKMPCLPTSETIEVQYVDYGNKETVPVKDLRAIRSEFLNLRAQAFKCSLYNIIAPLGNNAFCWDKRATAAFNEFVDRASGKLIQFYCMFFASALLENKLFNIVDLFTPFTSICSLLVDRGFATRLSHKTLDPSVQLHSYFYSMHDIKIGSEEEIYITHITSSLEFYCQLSRNTEVIETISSTVKQVASDTLHYKMSKNPSPLCLAKFTDQQWYRGFICGASNPKIFFVDFGNTDKVEDKNLLPIKSNAYELLLSPMQAIKCSLSDIPPNVPDEIVSWFEKTVLDKPLKALVVAKETDGKLVVELYDDSQQINASLKKKLGLKTQQSTGLPLSHTQSAKMGNNDSRQNPCHADKVPTRGSAANPRTRNLKTEELTPVHSASYSGKQTKGLPTNDKDFTVIPRLNRKLPKAMSTSGETSQVSFSPLIKLSDLPKKSIYPGLNLPVFISHINSVYDFYVQIAQDQELSNISEMLNKENEKSSELLSEKDVCVGDVVCSYFADDELNYRAVIRAKNVDGLQVEYIDYGNASVVPVDKISRLPKELCSYPVMSYHSALYTPSSAMSGFNADDLILKFSERTNDVQLTCEFLQLCDEKWDVRLCDDRGCINDFMTSISEEPLSTEPDEDLSIKSTGKSPDEEATAFKFFVWNLPQIGETVQVYASTVDSPEHFWCQLTTSDIDGLAAKIQEAGEGSVKDENFNSSLEIGSPCNVMSSDDSNWYRAIVANIDKDLVTIRFVDYGNEETVGFEQIRELPSLLGVVPVLAFPCALAGFNFSEGSWTSEANTIFYEKVTEDHLEISIVDVKDLGISNVPLLFVNVKYKGNFVNEEMTPYWIEGNKTGLNVCAALAEDINPQNISLELENISDSETLLDSIATNVRENHDLEQDFEQIERKNYISQDSLSTLDSSPNVLLMTAQKGNDDEVINRAKDLKSSKAHCAPQEEASCDTSAGIAGNSDSFGLKKEQNEQTSEGRTVSQYADLLGEVHLVS</sequence>
<dbReference type="EMBL" id="OW240913">
    <property type="protein sequence ID" value="CAH2245787.1"/>
    <property type="molecule type" value="Genomic_DNA"/>
</dbReference>
<dbReference type="InterPro" id="IPR035437">
    <property type="entry name" value="SNase_OB-fold_sf"/>
</dbReference>
<dbReference type="PANTHER" id="PTHR22948:SF15">
    <property type="entry name" value="TUDOR DOMAIN-CONTAINING PROTEIN 6"/>
    <property type="match status" value="1"/>
</dbReference>
<feature type="region of interest" description="Disordered" evidence="1">
    <location>
        <begin position="1119"/>
        <end position="1192"/>
    </location>
</feature>
<dbReference type="SUPFAM" id="SSF63748">
    <property type="entry name" value="Tudor/PWWP/MBT"/>
    <property type="match status" value="7"/>
</dbReference>
<evidence type="ECO:0000313" key="4">
    <source>
        <dbReference type="Proteomes" id="UP001295444"/>
    </source>
</evidence>
<dbReference type="Proteomes" id="UP001295444">
    <property type="component" value="Chromosome 02"/>
</dbReference>
<feature type="domain" description="Tudor" evidence="2">
    <location>
        <begin position="1283"/>
        <end position="1341"/>
    </location>
</feature>
<keyword evidence="4" id="KW-1185">Reference proteome</keyword>
<feature type="region of interest" description="Disordered" evidence="1">
    <location>
        <begin position="1740"/>
        <end position="1768"/>
    </location>
</feature>
<feature type="compositionally biased region" description="Polar residues" evidence="1">
    <location>
        <begin position="1119"/>
        <end position="1144"/>
    </location>
</feature>
<dbReference type="FunFam" id="2.30.30.140:FF:000018">
    <property type="entry name" value="Serine/threonine-protein kinase 31"/>
    <property type="match status" value="2"/>
</dbReference>
<feature type="compositionally biased region" description="Polar residues" evidence="1">
    <location>
        <begin position="1174"/>
        <end position="1186"/>
    </location>
</feature>
<accession>A0AAD1VSF0</accession>
<feature type="domain" description="Tudor" evidence="2">
    <location>
        <begin position="993"/>
        <end position="1048"/>
    </location>
</feature>
<dbReference type="PROSITE" id="PS50304">
    <property type="entry name" value="TUDOR"/>
    <property type="match status" value="6"/>
</dbReference>
<dbReference type="InterPro" id="IPR050621">
    <property type="entry name" value="Tudor_domain_containing"/>
</dbReference>
<proteinExistence type="predicted"/>
<organism evidence="3 4">
    <name type="scientific">Pelobates cultripes</name>
    <name type="common">Western spadefoot toad</name>
    <dbReference type="NCBI Taxonomy" id="61616"/>
    <lineage>
        <taxon>Eukaryota</taxon>
        <taxon>Metazoa</taxon>
        <taxon>Chordata</taxon>
        <taxon>Craniata</taxon>
        <taxon>Vertebrata</taxon>
        <taxon>Euteleostomi</taxon>
        <taxon>Amphibia</taxon>
        <taxon>Batrachia</taxon>
        <taxon>Anura</taxon>
        <taxon>Pelobatoidea</taxon>
        <taxon>Pelobatidae</taxon>
        <taxon>Pelobates</taxon>
    </lineage>
</organism>
<gene>
    <name evidence="3" type="ORF">PECUL_23A045491</name>
</gene>